<comment type="caution">
    <text evidence="2">The sequence shown here is derived from an EMBL/GenBank/DDBJ whole genome shotgun (WGS) entry which is preliminary data.</text>
</comment>
<sequence length="267" mass="29082">MVCSAENACADGTVSGGGAAGAVVTIRSNDAERLGELNRLREQALRDAERIKRLELELETSKRTAGRLEAELIEQKTKFQTESERFRQQQLWLAGVRAEGTVRKDGEREEQMLQAIGKLSENGVGLALDTVAFCNQVQLLLRELPIGKVRQAEVQLQLDDLVRKSRRLIAMAEISADPAKGVEALRTCRILAVDRELRVAILSVGSIKGAFAGMIYHVGKDRQEQLKLVSVRPSVAAAVLVRGSIENLSPGMEAAAGEERGPDESGR</sequence>
<accession>A0A844G5K8</accession>
<organism evidence="2 3">
    <name type="scientific">Victivallis lenta</name>
    <dbReference type="NCBI Taxonomy" id="2606640"/>
    <lineage>
        <taxon>Bacteria</taxon>
        <taxon>Pseudomonadati</taxon>
        <taxon>Lentisphaerota</taxon>
        <taxon>Lentisphaeria</taxon>
        <taxon>Victivallales</taxon>
        <taxon>Victivallaceae</taxon>
        <taxon>Victivallis</taxon>
    </lineage>
</organism>
<evidence type="ECO:0000256" key="1">
    <source>
        <dbReference type="SAM" id="Coils"/>
    </source>
</evidence>
<dbReference type="Proteomes" id="UP000435649">
    <property type="component" value="Unassembled WGS sequence"/>
</dbReference>
<reference evidence="2 3" key="1">
    <citation type="submission" date="2019-08" db="EMBL/GenBank/DDBJ databases">
        <title>In-depth cultivation of the pig gut microbiome towards novel bacterial diversity and tailored functional studies.</title>
        <authorList>
            <person name="Wylensek D."/>
            <person name="Hitch T.C.A."/>
            <person name="Clavel T."/>
        </authorList>
    </citation>
    <scope>NUCLEOTIDE SEQUENCE [LARGE SCALE GENOMIC DNA]</scope>
    <source>
        <strain evidence="2 3">BBE-744-WT-12</strain>
    </source>
</reference>
<dbReference type="RefSeq" id="WP_154419296.1">
    <property type="nucleotide sequence ID" value="NZ_VUNS01000016.1"/>
</dbReference>
<evidence type="ECO:0000313" key="3">
    <source>
        <dbReference type="Proteomes" id="UP000435649"/>
    </source>
</evidence>
<gene>
    <name evidence="2" type="ORF">FYJ85_14150</name>
</gene>
<keyword evidence="3" id="KW-1185">Reference proteome</keyword>
<proteinExistence type="predicted"/>
<protein>
    <submittedName>
        <fullName evidence="2">Uncharacterized protein</fullName>
    </submittedName>
</protein>
<dbReference type="AlphaFoldDB" id="A0A844G5K8"/>
<name>A0A844G5K8_9BACT</name>
<dbReference type="EMBL" id="VUNS01000016">
    <property type="protein sequence ID" value="MST98182.1"/>
    <property type="molecule type" value="Genomic_DNA"/>
</dbReference>
<evidence type="ECO:0000313" key="2">
    <source>
        <dbReference type="EMBL" id="MST98182.1"/>
    </source>
</evidence>
<keyword evidence="1" id="KW-0175">Coiled coil</keyword>
<feature type="coiled-coil region" evidence="1">
    <location>
        <begin position="34"/>
        <end position="71"/>
    </location>
</feature>